<feature type="compositionally biased region" description="Low complexity" evidence="9">
    <location>
        <begin position="456"/>
        <end position="470"/>
    </location>
</feature>
<dbReference type="SMART" id="SM00822">
    <property type="entry name" value="PKS_KR"/>
    <property type="match status" value="1"/>
</dbReference>
<dbReference type="Pfam" id="PF00698">
    <property type="entry name" value="Acyl_transf_1"/>
    <property type="match status" value="1"/>
</dbReference>
<dbReference type="InterPro" id="IPR011032">
    <property type="entry name" value="GroES-like_sf"/>
</dbReference>
<dbReference type="GO" id="GO:0032259">
    <property type="term" value="P:methylation"/>
    <property type="evidence" value="ECO:0007669"/>
    <property type="project" value="UniProtKB-KW"/>
</dbReference>
<dbReference type="OMA" id="LRPQWRN"/>
<dbReference type="InterPro" id="IPR013154">
    <property type="entry name" value="ADH-like_N"/>
</dbReference>
<dbReference type="GO" id="GO:0008168">
    <property type="term" value="F:methyltransferase activity"/>
    <property type="evidence" value="ECO:0007669"/>
    <property type="project" value="UniProtKB-KW"/>
</dbReference>
<dbReference type="InterPro" id="IPR013968">
    <property type="entry name" value="PKS_KR"/>
</dbReference>
<feature type="domain" description="Carrier" evidence="10">
    <location>
        <begin position="2514"/>
        <end position="2592"/>
    </location>
</feature>
<dbReference type="InterPro" id="IPR029063">
    <property type="entry name" value="SAM-dependent_MTases_sf"/>
</dbReference>
<dbReference type="SUPFAM" id="SSF53335">
    <property type="entry name" value="S-adenosyl-L-methionine-dependent methyltransferases"/>
    <property type="match status" value="1"/>
</dbReference>
<dbReference type="CDD" id="cd02440">
    <property type="entry name" value="AdoMet_MTases"/>
    <property type="match status" value="1"/>
</dbReference>
<evidence type="ECO:0000256" key="4">
    <source>
        <dbReference type="ARBA" id="ARBA00022857"/>
    </source>
</evidence>
<feature type="region of interest" description="N-terminal hotdog fold" evidence="8">
    <location>
        <begin position="963"/>
        <end position="1101"/>
    </location>
</feature>
<dbReference type="InterPro" id="IPR006162">
    <property type="entry name" value="Ppantetheine_attach_site"/>
</dbReference>
<dbReference type="InterPro" id="IPR014030">
    <property type="entry name" value="Ketoacyl_synth_N"/>
</dbReference>
<evidence type="ECO:0000256" key="9">
    <source>
        <dbReference type="SAM" id="MobiDB-lite"/>
    </source>
</evidence>
<dbReference type="SMART" id="SM00826">
    <property type="entry name" value="PKS_DH"/>
    <property type="match status" value="1"/>
</dbReference>
<dbReference type="InterPro" id="IPR049900">
    <property type="entry name" value="PKS_mFAS_DH"/>
</dbReference>
<dbReference type="Gene3D" id="3.40.366.10">
    <property type="entry name" value="Malonyl-Coenzyme A Acyl Carrier Protein, domain 2"/>
    <property type="match status" value="1"/>
</dbReference>
<dbReference type="SMART" id="SM00823">
    <property type="entry name" value="PKS_PP"/>
    <property type="match status" value="1"/>
</dbReference>
<dbReference type="Gene3D" id="1.10.1200.10">
    <property type="entry name" value="ACP-like"/>
    <property type="match status" value="1"/>
</dbReference>
<evidence type="ECO:0000256" key="6">
    <source>
        <dbReference type="ARBA" id="ARBA00023268"/>
    </source>
</evidence>
<dbReference type="GO" id="GO:0004315">
    <property type="term" value="F:3-oxoacyl-[acyl-carrier-protein] synthase activity"/>
    <property type="evidence" value="ECO:0007669"/>
    <property type="project" value="InterPro"/>
</dbReference>
<dbReference type="GO" id="GO:0044550">
    <property type="term" value="P:secondary metabolite biosynthetic process"/>
    <property type="evidence" value="ECO:0007669"/>
    <property type="project" value="TreeGrafter"/>
</dbReference>
<evidence type="ECO:0000256" key="7">
    <source>
        <dbReference type="ARBA" id="ARBA00023315"/>
    </source>
</evidence>
<dbReference type="InterPro" id="IPR014031">
    <property type="entry name" value="Ketoacyl_synth_C"/>
</dbReference>
<feature type="region of interest" description="Disordered" evidence="9">
    <location>
        <begin position="453"/>
        <end position="475"/>
    </location>
</feature>
<dbReference type="SUPFAM" id="SSF52151">
    <property type="entry name" value="FabD/lysophospholipase-like"/>
    <property type="match status" value="1"/>
</dbReference>
<dbReference type="SMART" id="SM00827">
    <property type="entry name" value="PKS_AT"/>
    <property type="match status" value="1"/>
</dbReference>
<sequence>MSTMTEGPHAPVAIVGMGCRWPGGVRAPPALWEFLKNKVNGWREFDDPRFSTRGFHHPNADRPGTFSMRGAFLADEDARLFDHAFFGMTRLEVETMDPSQRKLLEVTYEALENGGETWESISGTRTGVFVGNFCLDHWMIQSRDWDNPRPYAFTGAGTSILANRISYIFNLQGPSLTVDTACSSSMYALQLAVNAIRAGDCDSAIVASANWIADPGVQIALDKLGALSASSRCHTFDARAEGYARGEGFAAIYLKKPSLAIADRSPIRAMIRGAAINSNGRTGGITRPSTAGQEAVIREAYRNAGNLPFADTNYFECHGTGTYVGDPIEVSAVGKVFAGEREADNPLLIGSVKSNVGHSEGASALASIMKVVLSLERGAIPPVFDLQTLNPNIDFEGARMKPVTEVTPWPEGLRRASINSFGYGGANGHVIIDHVNNVLPDYVAPGVFKHSANRTSNSHSNGYSNGNANAQPMHHSPILVSPKLTSTATAATRQLVVLPFSGHNQASLDANIDALSKVIDQYQLADVAYTLGARRSRLAQRSFRVVDKNNVAEGLMVARKPVRAPLQTSKVGFIFTGQGAQWQAMGAGLFEYGVFRESIQYLDHVLGSLPDAPSWSLHDILAGRCDENLVQAAEVSQAVCTALQIGLVDLLASWSIRPSGVAGHSSGEIAAAYASGRITAAESIIAAYFRGQAVSKNTRQGAMLAVGLGPEQVGPYVAGKEEEVKLAAINSPGSVTLSGEVGAIDAISAALTADSVFNRKLKTGGNAYHSHHMLPLGREYIQMLATGMEHVRKFGLLDEQKRYPHVPWASSVTPSKLTTDLKDAASYWRSNLESPVLFSHAVTRLMNMEDVPIHVFVEIGPHPALKSPIEQTLKTQGKAAAYASTLNRQEDNRMSMLQLAGTLFGLNASVDLAAVNAVDGNHGRLEHGRTCIDLPPYQYTYTGLNYHESRASKEYRLRSIPRHDLLGSKVVGNAKLRPQWRNILRLKDVPWLSDHRLVPDAVLPGAAYMAMAVEAASRIHEEFPEPPRIKGYSLLDVAIKRSLTIPEDDYGVEILTSMELVDVATAKSPAWASFSISSVDRETDQWAEHCTGLVKVEVAEVDLMPGVQDIGDPPRRADAQAWYKRFAAIGLGYGPAFQPLSSIRSDPDRHLAVANLSLHTTSGLIKGGESKYPLHPASLDGAIQLGLIAAHGGRPGDADTAYVPVQLSQLYISSDILGETCAVVARGERRGIRAAYLDLQILAPNGDVMLRANNLRCISYSSEAKILNRNFSSPYTRLVWKPAIHAMSNHQARALYPPPKENVDKSAKWGITNKLAYFVVYSIYERFGRQQDGPRPSGDVGHFFSWIQRKGQYDHSPLMEEARQLASQGRLLEEMGKLVSQAPDVLEVKIAKLLHHNMGDVLYERRTGVDIIIAEELLTPLYQSGLLMTGIYPQLYHVLDGIAHSDPNLRVLEIGGGTGGATRIAMQAFNGPNGIKAYRDYTFTDVSAGFLSSARELLSEFRDMNFSVFDAEVDPVEQGYELEVYDLVIACQVLHATFNMHKTLTNCRKLLRPEGRLVLVETNQNFIVPGVVVGTFTGYWAGIPDGRVDAPFQSLDAWDSSLRKAGFSGLDIVLDDFPAPHNTTSVIVSTYTPEFKRPKQDHIHVLYSTETSPALVEHICEEFEQQEVVAKFGPLDSALDSVGSESRVVVLLDEKHLLVDASDGDLAIFQHLSRNAASLVILTSCGVTKGRYPDGAIIPGLLRVLQTENPVGQYISIDMDADNFTVGDGEASELARCVVDQLFASQNSIPVDDEGLHAKDREFVWQDGCLWVSRHVPDAGFHSQHGIDSRNMKPQMLPLKSYSAVRATFETPGVFNSLCFKAYEELLQPLPADFIDVEVAAVGLNATDLDHWAGRVDSNSLSSEYAGVVTAVGANVAHLKVGDRVYGLGKGHFGNYTRVPACLSSKLDAADDMVQMASMPVAYMTAIFALDHVAHVRKGQSVLIQSPTTDVALASMRLAKAKGAVVVAMVETSEEARFLETEIAMPASNVCAGFTTACLQKAAEVAPQRGFDIILSTVHGEFLRSSLQILRPLGHLIDIGRGDAQNTQAVGMDLPRKNATYSSVDASAILDSDLLLAGELMRSVDEYYRQGLIGPTERITTTNVAQVSQVLDSFSSVIGKVVVTFTTPDTLVRMVPAAPTASFDPEACYIITGALGGLGQSLVRWMGDRGARHLALLSRRDIHTVPEAQKLAHSLASRNIHVESFVCDVTDMNAVTHTIQKIASVRPVRGIVHAAVSYLDLTFDKLTSSRWNAGLSAKVQGTKNLHAATLSMPLDFFVMTTSALSMYAFATQGAYTAANNFQDAFARYRRRLGLPASTASFSLIHEVTGVGTDSVTVDLFERNKTLTLGECQFLALLGPAFLDNKTDVRAGAGAGAEQWTGQRADPLSAANLHTYLDPAAMMARKQADGDAASSTIPQWYSDARVSLMMRAFADAQRDAASLSGAADEGSKKTVAAVRREFDAAVRTGAATRADTVAFVQGAIATAVAEMLFVDVQAIDPAKSVADLGVDSLIAAELRNWFLQALATTISMLDLLDPGVSIRSRAESITEKALAAVA</sequence>
<dbReference type="VEuPathDB" id="FungiDB:ATEG_06056"/>
<evidence type="ECO:0000259" key="11">
    <source>
        <dbReference type="PROSITE" id="PS52004"/>
    </source>
</evidence>
<evidence type="ECO:0000256" key="3">
    <source>
        <dbReference type="ARBA" id="ARBA00022679"/>
    </source>
</evidence>
<dbReference type="SUPFAM" id="SSF51735">
    <property type="entry name" value="NAD(P)-binding Rossmann-fold domains"/>
    <property type="match status" value="2"/>
</dbReference>
<dbReference type="PANTHER" id="PTHR43775">
    <property type="entry name" value="FATTY ACID SYNTHASE"/>
    <property type="match status" value="1"/>
</dbReference>
<keyword evidence="6" id="KW-0511">Multifunctional enzyme</keyword>
<dbReference type="CDD" id="cd05195">
    <property type="entry name" value="enoyl_red"/>
    <property type="match status" value="1"/>
</dbReference>
<dbReference type="InterPro" id="IPR016035">
    <property type="entry name" value="Acyl_Trfase/lysoPLipase"/>
</dbReference>
<dbReference type="Gene3D" id="3.90.180.10">
    <property type="entry name" value="Medium-chain alcohol dehydrogenases, catalytic domain"/>
    <property type="match status" value="1"/>
</dbReference>
<dbReference type="EMBL" id="CH476601">
    <property type="protein sequence ID" value="EAU33817.1"/>
    <property type="molecule type" value="Genomic_DNA"/>
</dbReference>
<dbReference type="PROSITE" id="PS00606">
    <property type="entry name" value="KS3_1"/>
    <property type="match status" value="1"/>
</dbReference>
<dbReference type="Gene3D" id="3.10.129.110">
    <property type="entry name" value="Polyketide synthase dehydratase"/>
    <property type="match status" value="1"/>
</dbReference>
<feature type="active site" description="Proton acceptor; for dehydratase activity" evidence="8">
    <location>
        <position position="995"/>
    </location>
</feature>
<dbReference type="Pfam" id="PF00109">
    <property type="entry name" value="ketoacyl-synt"/>
    <property type="match status" value="1"/>
</dbReference>
<dbReference type="Pfam" id="PF14765">
    <property type="entry name" value="PS-DH"/>
    <property type="match status" value="1"/>
</dbReference>
<dbReference type="InterPro" id="IPR032821">
    <property type="entry name" value="PKS_assoc"/>
</dbReference>
<dbReference type="GO" id="GO:0006633">
    <property type="term" value="P:fatty acid biosynthetic process"/>
    <property type="evidence" value="ECO:0007669"/>
    <property type="project" value="InterPro"/>
</dbReference>
<keyword evidence="1" id="KW-0596">Phosphopantetheine</keyword>
<feature type="domain" description="PKS/mFAS DH" evidence="12">
    <location>
        <begin position="963"/>
        <end position="1266"/>
    </location>
</feature>
<evidence type="ECO:0000259" key="10">
    <source>
        <dbReference type="PROSITE" id="PS50075"/>
    </source>
</evidence>
<dbReference type="Pfam" id="PF08240">
    <property type="entry name" value="ADH_N"/>
    <property type="match status" value="1"/>
</dbReference>
<dbReference type="Pfam" id="PF08659">
    <property type="entry name" value="KR"/>
    <property type="match status" value="1"/>
</dbReference>
<dbReference type="SMART" id="SM00825">
    <property type="entry name" value="PKS_KS"/>
    <property type="match status" value="1"/>
</dbReference>
<dbReference type="GO" id="GO:0031177">
    <property type="term" value="F:phosphopantetheine binding"/>
    <property type="evidence" value="ECO:0007669"/>
    <property type="project" value="InterPro"/>
</dbReference>
<dbReference type="SUPFAM" id="SSF47336">
    <property type="entry name" value="ACP-like"/>
    <property type="match status" value="1"/>
</dbReference>
<evidence type="ECO:0000313" key="14">
    <source>
        <dbReference type="Proteomes" id="UP000007963"/>
    </source>
</evidence>
<evidence type="ECO:0000313" key="13">
    <source>
        <dbReference type="EMBL" id="EAU33817.1"/>
    </source>
</evidence>
<dbReference type="GO" id="GO:0004312">
    <property type="term" value="F:fatty acid synthase activity"/>
    <property type="evidence" value="ECO:0007669"/>
    <property type="project" value="TreeGrafter"/>
</dbReference>
<evidence type="ECO:0000256" key="8">
    <source>
        <dbReference type="PROSITE-ProRule" id="PRU01363"/>
    </source>
</evidence>
<dbReference type="PANTHER" id="PTHR43775:SF50">
    <property type="entry name" value="HIGHLY REDUCING POLYKETIDE SYNTHASE SRDA"/>
    <property type="match status" value="1"/>
</dbReference>
<dbReference type="Proteomes" id="UP000007963">
    <property type="component" value="Unassembled WGS sequence"/>
</dbReference>
<dbReference type="InterPro" id="IPR016036">
    <property type="entry name" value="Malonyl_transacylase_ACP-bd"/>
</dbReference>
<accession>Q0CJS8</accession>
<dbReference type="Gene3D" id="3.40.50.150">
    <property type="entry name" value="Vaccinia Virus protein VP39"/>
    <property type="match status" value="1"/>
</dbReference>
<dbReference type="InterPro" id="IPR057326">
    <property type="entry name" value="KR_dom"/>
</dbReference>
<dbReference type="GO" id="GO:0016491">
    <property type="term" value="F:oxidoreductase activity"/>
    <property type="evidence" value="ECO:0007669"/>
    <property type="project" value="UniProtKB-KW"/>
</dbReference>
<dbReference type="SUPFAM" id="SSF53901">
    <property type="entry name" value="Thiolase-like"/>
    <property type="match status" value="1"/>
</dbReference>
<evidence type="ECO:0000256" key="1">
    <source>
        <dbReference type="ARBA" id="ARBA00022450"/>
    </source>
</evidence>
<feature type="domain" description="Ketosynthase family 3 (KS3)" evidence="11">
    <location>
        <begin position="9"/>
        <end position="434"/>
    </location>
</feature>
<dbReference type="PROSITE" id="PS50075">
    <property type="entry name" value="CARRIER"/>
    <property type="match status" value="1"/>
</dbReference>
<feature type="region of interest" description="C-terminal hotdog fold" evidence="8">
    <location>
        <begin position="1114"/>
        <end position="1266"/>
    </location>
</feature>
<dbReference type="InterPro" id="IPR009081">
    <property type="entry name" value="PP-bd_ACP"/>
</dbReference>
<reference evidence="14" key="1">
    <citation type="submission" date="2005-09" db="EMBL/GenBank/DDBJ databases">
        <title>Annotation of the Aspergillus terreus NIH2624 genome.</title>
        <authorList>
            <person name="Birren B.W."/>
            <person name="Lander E.S."/>
            <person name="Galagan J.E."/>
            <person name="Nusbaum C."/>
            <person name="Devon K."/>
            <person name="Henn M."/>
            <person name="Ma L.-J."/>
            <person name="Jaffe D.B."/>
            <person name="Butler J."/>
            <person name="Alvarez P."/>
            <person name="Gnerre S."/>
            <person name="Grabherr M."/>
            <person name="Kleber M."/>
            <person name="Mauceli E.W."/>
            <person name="Brockman W."/>
            <person name="Rounsley S."/>
            <person name="Young S.K."/>
            <person name="LaButti K."/>
            <person name="Pushparaj V."/>
            <person name="DeCaprio D."/>
            <person name="Crawford M."/>
            <person name="Koehrsen M."/>
            <person name="Engels R."/>
            <person name="Montgomery P."/>
            <person name="Pearson M."/>
            <person name="Howarth C."/>
            <person name="Larson L."/>
            <person name="Luoma S."/>
            <person name="White J."/>
            <person name="Alvarado L."/>
            <person name="Kodira C.D."/>
            <person name="Zeng Q."/>
            <person name="Oleary S."/>
            <person name="Yandava C."/>
            <person name="Denning D.W."/>
            <person name="Nierman W.C."/>
            <person name="Milne T."/>
            <person name="Madden K."/>
        </authorList>
    </citation>
    <scope>NUCLEOTIDE SEQUENCE [LARGE SCALE GENOMIC DNA]</scope>
    <source>
        <strain evidence="14">NIH 2624 / FGSC A1156</strain>
    </source>
</reference>
<dbReference type="Pfam" id="PF21089">
    <property type="entry name" value="PKS_DH_N"/>
    <property type="match status" value="1"/>
</dbReference>
<dbReference type="GeneID" id="4321518"/>
<dbReference type="InterPro" id="IPR020841">
    <property type="entry name" value="PKS_Beta-ketoAc_synthase_dom"/>
</dbReference>
<keyword evidence="3" id="KW-0808">Transferase</keyword>
<dbReference type="InterPro" id="IPR036736">
    <property type="entry name" value="ACP-like_sf"/>
</dbReference>
<dbReference type="OrthoDB" id="329835at2759"/>
<dbReference type="InterPro" id="IPR050091">
    <property type="entry name" value="PKS_NRPS_Biosynth_Enz"/>
</dbReference>
<dbReference type="Pfam" id="PF02801">
    <property type="entry name" value="Ketoacyl-synt_C"/>
    <property type="match status" value="1"/>
</dbReference>
<dbReference type="CDD" id="cd00833">
    <property type="entry name" value="PKS"/>
    <property type="match status" value="1"/>
</dbReference>
<dbReference type="SUPFAM" id="SSF50129">
    <property type="entry name" value="GroES-like"/>
    <property type="match status" value="1"/>
</dbReference>
<dbReference type="InterPro" id="IPR013217">
    <property type="entry name" value="Methyltransf_12"/>
</dbReference>
<dbReference type="InterPro" id="IPR020806">
    <property type="entry name" value="PKS_PP-bd"/>
</dbReference>
<dbReference type="SMART" id="SM00829">
    <property type="entry name" value="PKS_ER"/>
    <property type="match status" value="1"/>
</dbReference>
<dbReference type="InterPro" id="IPR014043">
    <property type="entry name" value="Acyl_transferase_dom"/>
</dbReference>
<dbReference type="InterPro" id="IPR001227">
    <property type="entry name" value="Ac_transferase_dom_sf"/>
</dbReference>
<keyword evidence="7" id="KW-0012">Acyltransferase</keyword>
<dbReference type="HOGENOM" id="CLU_000022_31_1_1"/>
<evidence type="ECO:0000256" key="2">
    <source>
        <dbReference type="ARBA" id="ARBA00022553"/>
    </source>
</evidence>
<gene>
    <name evidence="13" type="ORF">ATEG_06056</name>
</gene>
<dbReference type="Gene3D" id="3.40.47.10">
    <property type="match status" value="1"/>
</dbReference>
<protein>
    <submittedName>
        <fullName evidence="13">Uncharacterized protein</fullName>
    </submittedName>
</protein>
<dbReference type="InterPro" id="IPR020807">
    <property type="entry name" value="PKS_DH"/>
</dbReference>
<dbReference type="InterPro" id="IPR042104">
    <property type="entry name" value="PKS_dehydratase_sf"/>
</dbReference>
<dbReference type="eggNOG" id="KOG1202">
    <property type="taxonomic scope" value="Eukaryota"/>
</dbReference>
<keyword evidence="5" id="KW-0560">Oxidoreductase</keyword>
<dbReference type="Pfam" id="PF00550">
    <property type="entry name" value="PP-binding"/>
    <property type="match status" value="1"/>
</dbReference>
<evidence type="ECO:0000256" key="5">
    <source>
        <dbReference type="ARBA" id="ARBA00023002"/>
    </source>
</evidence>
<dbReference type="InterPro" id="IPR036291">
    <property type="entry name" value="NAD(P)-bd_dom_sf"/>
</dbReference>
<dbReference type="Pfam" id="PF16197">
    <property type="entry name" value="KAsynt_C_assoc"/>
    <property type="match status" value="1"/>
</dbReference>
<dbReference type="SUPFAM" id="SSF55048">
    <property type="entry name" value="Probable ACP-binding domain of malonyl-CoA ACP transacylase"/>
    <property type="match status" value="1"/>
</dbReference>
<keyword evidence="4" id="KW-0521">NADP</keyword>
<evidence type="ECO:0000259" key="12">
    <source>
        <dbReference type="PROSITE" id="PS52019"/>
    </source>
</evidence>
<organism evidence="13 14">
    <name type="scientific">Aspergillus terreus (strain NIH 2624 / FGSC A1156)</name>
    <dbReference type="NCBI Taxonomy" id="341663"/>
    <lineage>
        <taxon>Eukaryota</taxon>
        <taxon>Fungi</taxon>
        <taxon>Dikarya</taxon>
        <taxon>Ascomycota</taxon>
        <taxon>Pezizomycotina</taxon>
        <taxon>Eurotiomycetes</taxon>
        <taxon>Eurotiomycetidae</taxon>
        <taxon>Eurotiales</taxon>
        <taxon>Aspergillaceae</taxon>
        <taxon>Aspergillus</taxon>
        <taxon>Aspergillus subgen. Circumdati</taxon>
    </lineage>
</organism>
<keyword evidence="2" id="KW-0597">Phosphoprotein</keyword>
<dbReference type="RefSeq" id="XP_001215234.1">
    <property type="nucleotide sequence ID" value="XM_001215234.1"/>
</dbReference>
<dbReference type="InterPro" id="IPR020843">
    <property type="entry name" value="ER"/>
</dbReference>
<name>Q0CJS8_ASPTN</name>
<dbReference type="InterPro" id="IPR018201">
    <property type="entry name" value="Ketoacyl_synth_AS"/>
</dbReference>
<dbReference type="InterPro" id="IPR049552">
    <property type="entry name" value="PKS_DH_N"/>
</dbReference>
<dbReference type="PROSITE" id="PS52019">
    <property type="entry name" value="PKS_MFAS_DH"/>
    <property type="match status" value="1"/>
</dbReference>
<dbReference type="PROSITE" id="PS00012">
    <property type="entry name" value="PHOSPHOPANTETHEINE"/>
    <property type="match status" value="1"/>
</dbReference>
<dbReference type="PROSITE" id="PS52004">
    <property type="entry name" value="KS3_2"/>
    <property type="match status" value="1"/>
</dbReference>
<dbReference type="InterPro" id="IPR049551">
    <property type="entry name" value="PKS_DH_C"/>
</dbReference>
<dbReference type="STRING" id="341663.Q0CJS8"/>
<dbReference type="InterPro" id="IPR016039">
    <property type="entry name" value="Thiolase-like"/>
</dbReference>
<proteinExistence type="predicted"/>
<dbReference type="Pfam" id="PF08242">
    <property type="entry name" value="Methyltransf_12"/>
    <property type="match status" value="1"/>
</dbReference>
<dbReference type="Gene3D" id="3.40.50.720">
    <property type="entry name" value="NAD(P)-binding Rossmann-like Domain"/>
    <property type="match status" value="2"/>
</dbReference>
<feature type="active site" description="Proton donor; for dehydratase activity" evidence="8">
    <location>
        <position position="1180"/>
    </location>
</feature>